<name>A0A1Z2XQC0_9FIRM</name>
<dbReference type="Proteomes" id="UP000596035">
    <property type="component" value="Chromosome"/>
</dbReference>
<reference evidence="3 5" key="3">
    <citation type="submission" date="2020-11" db="EMBL/GenBank/DDBJ databases">
        <title>Closed and high quality bacterial genomes of the OMM12 community.</title>
        <authorList>
            <person name="Marbouty M."/>
            <person name="Lamy-Besnier Q."/>
            <person name="Debarbieux L."/>
            <person name="Koszul R."/>
        </authorList>
    </citation>
    <scope>NUCLEOTIDE SEQUENCE [LARGE SCALE GENOMIC DNA]</scope>
    <source>
        <strain evidence="3 5">KB18</strain>
    </source>
</reference>
<feature type="transmembrane region" description="Helical" evidence="1">
    <location>
        <begin position="20"/>
        <end position="38"/>
    </location>
</feature>
<protein>
    <recommendedName>
        <fullName evidence="6">ABC transporter permease</fullName>
    </recommendedName>
</protein>
<feature type="transmembrane region" description="Helical" evidence="1">
    <location>
        <begin position="370"/>
        <end position="391"/>
    </location>
</feature>
<evidence type="ECO:0000313" key="5">
    <source>
        <dbReference type="Proteomes" id="UP000596035"/>
    </source>
</evidence>
<organism evidence="3 5">
    <name type="scientific">Acutalibacter muris</name>
    <dbReference type="NCBI Taxonomy" id="1796620"/>
    <lineage>
        <taxon>Bacteria</taxon>
        <taxon>Bacillati</taxon>
        <taxon>Bacillota</taxon>
        <taxon>Clostridia</taxon>
        <taxon>Eubacteriales</taxon>
        <taxon>Acutalibacteraceae</taxon>
        <taxon>Acutalibacter</taxon>
    </lineage>
</organism>
<sequence>MKFIFTESGYQLFRYRGRSVLLCCVSLLLCGCIAFYIGSLSSNRRALETLSENTPAKVRISNVNADTFDDLTISYTYGELLEMLGVGRVVATCQAGGYYSEESRTALNTAHDEMVRKIEDRESDWVYVSSYMPQGDVHIYGVTNFEATGLGWAGDVTLGEGYDLSFLEGGESLCLISDKMAQSTGLEIGDTFEMPICFLQFTSGFGVGKAYSYMNEYSFTVAGTYPARIETIHPADMYLPLTWLRARLAEDQPNNPFTYTSYGGDLKDSMKLNEFKDSLKDSGLGQPFFIDTHEMYVSLVNARTVYMDDEEFIRSAEKLGQSMRQYEMFLVPFFVVVVFLVTLAIFLVLRGCRRDMAIACSLGRPKVVTAFSTLMAALAAQLAGALLAVPVSMLMTGIGFGTALLVCGTFLLCALIGDIVGLIILLRFDALALLTATE</sequence>
<feature type="transmembrane region" description="Helical" evidence="1">
    <location>
        <begin position="403"/>
        <end position="426"/>
    </location>
</feature>
<dbReference type="KEGG" id="amur:ADH66_08055"/>
<dbReference type="EMBL" id="CP065321">
    <property type="protein sequence ID" value="QQR29891.1"/>
    <property type="molecule type" value="Genomic_DNA"/>
</dbReference>
<dbReference type="Proteomes" id="UP000196710">
    <property type="component" value="Chromosome"/>
</dbReference>
<accession>A0A1Z2XQC0</accession>
<evidence type="ECO:0000313" key="3">
    <source>
        <dbReference type="EMBL" id="QQR29891.1"/>
    </source>
</evidence>
<evidence type="ECO:0008006" key="6">
    <source>
        <dbReference type="Google" id="ProtNLM"/>
    </source>
</evidence>
<keyword evidence="1" id="KW-0472">Membrane</keyword>
<keyword evidence="1" id="KW-1133">Transmembrane helix</keyword>
<proteinExistence type="predicted"/>
<reference evidence="2" key="1">
    <citation type="journal article" date="2017" name="Genome Announc.">
        <title>High-Quality Whole-Genome Sequences of the Oligo-Mouse-Microbiota Bacterial Community.</title>
        <authorList>
            <person name="Garzetti D."/>
            <person name="Brugiroux S."/>
            <person name="Bunk B."/>
            <person name="Pukall R."/>
            <person name="McCoy K.D."/>
            <person name="Macpherson A.J."/>
            <person name="Stecher B."/>
        </authorList>
    </citation>
    <scope>NUCLEOTIDE SEQUENCE</scope>
    <source>
        <strain evidence="2">KB18</strain>
    </source>
</reference>
<reference evidence="4" key="2">
    <citation type="submission" date="2017-05" db="EMBL/GenBank/DDBJ databases">
        <title>Improved OligoMM genomes.</title>
        <authorList>
            <person name="Garzetti D."/>
        </authorList>
    </citation>
    <scope>NUCLEOTIDE SEQUENCE [LARGE SCALE GENOMIC DNA]</scope>
    <source>
        <strain evidence="4">KB18</strain>
    </source>
</reference>
<evidence type="ECO:0000313" key="2">
    <source>
        <dbReference type="EMBL" id="ASB40614.1"/>
    </source>
</evidence>
<dbReference type="PROSITE" id="PS51257">
    <property type="entry name" value="PROKAR_LIPOPROTEIN"/>
    <property type="match status" value="1"/>
</dbReference>
<feature type="transmembrane region" description="Helical" evidence="1">
    <location>
        <begin position="328"/>
        <end position="349"/>
    </location>
</feature>
<dbReference type="AlphaFoldDB" id="A0A1Z2XQC0"/>
<keyword evidence="4" id="KW-1185">Reference proteome</keyword>
<evidence type="ECO:0000256" key="1">
    <source>
        <dbReference type="SAM" id="Phobius"/>
    </source>
</evidence>
<dbReference type="RefSeq" id="WP_066533684.1">
    <property type="nucleotide sequence ID" value="NZ_CP021422.1"/>
</dbReference>
<evidence type="ECO:0000313" key="4">
    <source>
        <dbReference type="Proteomes" id="UP000196710"/>
    </source>
</evidence>
<dbReference type="EMBL" id="CP021422">
    <property type="protein sequence ID" value="ASB40614.1"/>
    <property type="molecule type" value="Genomic_DNA"/>
</dbReference>
<keyword evidence="1" id="KW-0812">Transmembrane</keyword>
<gene>
    <name evidence="2" type="ORF">ADH66_08055</name>
    <name evidence="3" type="ORF">I5Q82_18090</name>
</gene>